<comment type="caution">
    <text evidence="1">The sequence shown here is derived from an EMBL/GenBank/DDBJ whole genome shotgun (WGS) entry which is preliminary data.</text>
</comment>
<protein>
    <submittedName>
        <fullName evidence="1">Uncharacterized protein</fullName>
    </submittedName>
</protein>
<keyword evidence="2" id="KW-1185">Reference proteome</keyword>
<evidence type="ECO:0000313" key="2">
    <source>
        <dbReference type="Proteomes" id="UP000593565"/>
    </source>
</evidence>
<dbReference type="InterPro" id="IPR045860">
    <property type="entry name" value="Snake_toxin-like_sf"/>
</dbReference>
<evidence type="ECO:0000313" key="1">
    <source>
        <dbReference type="EMBL" id="KAF4078464.1"/>
    </source>
</evidence>
<organism evidence="1 2">
    <name type="scientific">Ameiurus melas</name>
    <name type="common">Black bullhead</name>
    <name type="synonym">Silurus melas</name>
    <dbReference type="NCBI Taxonomy" id="219545"/>
    <lineage>
        <taxon>Eukaryota</taxon>
        <taxon>Metazoa</taxon>
        <taxon>Chordata</taxon>
        <taxon>Craniata</taxon>
        <taxon>Vertebrata</taxon>
        <taxon>Euteleostomi</taxon>
        <taxon>Actinopterygii</taxon>
        <taxon>Neopterygii</taxon>
        <taxon>Teleostei</taxon>
        <taxon>Ostariophysi</taxon>
        <taxon>Siluriformes</taxon>
        <taxon>Ictaluridae</taxon>
        <taxon>Ameiurus</taxon>
    </lineage>
</organism>
<name>A0A7J6A6K8_AMEME</name>
<sequence length="83" mass="9345">MCCNSDLCNSGPFPDLHPNGKNCYFCVGDNCLGNLQCEGLEDHCITYIRKIVYSKGGTKSEIGFSTNTRCSHWPRAQFERMCK</sequence>
<dbReference type="Proteomes" id="UP000593565">
    <property type="component" value="Unassembled WGS sequence"/>
</dbReference>
<dbReference type="AlphaFoldDB" id="A0A7J6A6K8"/>
<dbReference type="Gene3D" id="2.10.60.10">
    <property type="entry name" value="CD59"/>
    <property type="match status" value="1"/>
</dbReference>
<accession>A0A7J6A6K8</accession>
<proteinExistence type="predicted"/>
<reference evidence="1 2" key="1">
    <citation type="submission" date="2020-02" db="EMBL/GenBank/DDBJ databases">
        <title>A chromosome-scale genome assembly of the black bullhead catfish (Ameiurus melas).</title>
        <authorList>
            <person name="Wen M."/>
            <person name="Zham M."/>
            <person name="Cabau C."/>
            <person name="Klopp C."/>
            <person name="Donnadieu C."/>
            <person name="Roques C."/>
            <person name="Bouchez O."/>
            <person name="Lampietro C."/>
            <person name="Jouanno E."/>
            <person name="Herpin A."/>
            <person name="Louis A."/>
            <person name="Berthelot C."/>
            <person name="Parey E."/>
            <person name="Roest-Crollius H."/>
            <person name="Braasch I."/>
            <person name="Postlethwait J."/>
            <person name="Robinson-Rechavi M."/>
            <person name="Echchiki A."/>
            <person name="Begum T."/>
            <person name="Montfort J."/>
            <person name="Schartl M."/>
            <person name="Bobe J."/>
            <person name="Guiguen Y."/>
        </authorList>
    </citation>
    <scope>NUCLEOTIDE SEQUENCE [LARGE SCALE GENOMIC DNA]</scope>
    <source>
        <strain evidence="1">M_S1</strain>
        <tissue evidence="1">Blood</tissue>
    </source>
</reference>
<dbReference type="EMBL" id="JAAGNN010000017">
    <property type="protein sequence ID" value="KAF4078464.1"/>
    <property type="molecule type" value="Genomic_DNA"/>
</dbReference>
<gene>
    <name evidence="1" type="ORF">AMELA_G00199500</name>
</gene>